<name>A0A0E0EGH1_9ORYZ</name>
<dbReference type="Gene3D" id="3.30.70.1130">
    <property type="entry name" value="EIF_2_alpha"/>
    <property type="match status" value="1"/>
</dbReference>
<dbReference type="STRING" id="40149.A0A0E0EGH1"/>
<evidence type="ECO:0000256" key="2">
    <source>
        <dbReference type="ARBA" id="ARBA00022540"/>
    </source>
</evidence>
<dbReference type="FunFam" id="3.30.70.1130:FF:000001">
    <property type="entry name" value="Eukaryotic translation initiation factor 2 subunit 1"/>
    <property type="match status" value="1"/>
</dbReference>
<dbReference type="PANTHER" id="PTHR10602">
    <property type="entry name" value="EUKARYOTIC TRANSLATION INITIATION FACTOR 2 SUBUNIT 1"/>
    <property type="match status" value="1"/>
</dbReference>
<reference evidence="7" key="1">
    <citation type="submission" date="2015-04" db="UniProtKB">
        <authorList>
            <consortium name="EnsemblPlants"/>
        </authorList>
    </citation>
    <scope>IDENTIFICATION</scope>
</reference>
<dbReference type="FunFam" id="2.40.50.140:FF:000015">
    <property type="entry name" value="Eukaryotic translation initiation factor 2 subunit alpha"/>
    <property type="match status" value="1"/>
</dbReference>
<keyword evidence="4" id="KW-0648">Protein biosynthesis</keyword>
<feature type="region of interest" description="Disordered" evidence="5">
    <location>
        <begin position="312"/>
        <end position="331"/>
    </location>
</feature>
<keyword evidence="3" id="KW-0597">Phosphoprotein</keyword>
<dbReference type="PROSITE" id="PS50126">
    <property type="entry name" value="S1"/>
    <property type="match status" value="1"/>
</dbReference>
<dbReference type="HOGENOM" id="CLU_033458_0_1_1"/>
<dbReference type="AlphaFoldDB" id="A0A0E0EGH1"/>
<evidence type="ECO:0000313" key="8">
    <source>
        <dbReference type="Proteomes" id="UP000008021"/>
    </source>
</evidence>
<evidence type="ECO:0000313" key="7">
    <source>
        <dbReference type="EnsemblPlants" id="OMERI07G23790.1"/>
    </source>
</evidence>
<dbReference type="InterPro" id="IPR003029">
    <property type="entry name" value="S1_domain"/>
</dbReference>
<proteinExistence type="inferred from homology"/>
<dbReference type="Proteomes" id="UP000008021">
    <property type="component" value="Chromosome 7"/>
</dbReference>
<dbReference type="InterPro" id="IPR044126">
    <property type="entry name" value="S1_IF2_alpha"/>
</dbReference>
<dbReference type="Pfam" id="PF00575">
    <property type="entry name" value="S1"/>
    <property type="match status" value="1"/>
</dbReference>
<dbReference type="SMART" id="SM00316">
    <property type="entry name" value="S1"/>
    <property type="match status" value="1"/>
</dbReference>
<protein>
    <recommendedName>
        <fullName evidence="6">S1 motif domain-containing protein</fullName>
    </recommendedName>
</protein>
<evidence type="ECO:0000256" key="1">
    <source>
        <dbReference type="ARBA" id="ARBA00007223"/>
    </source>
</evidence>
<dbReference type="Gene3D" id="2.40.50.140">
    <property type="entry name" value="Nucleic acid-binding proteins"/>
    <property type="match status" value="1"/>
</dbReference>
<dbReference type="GO" id="GO:0043022">
    <property type="term" value="F:ribosome binding"/>
    <property type="evidence" value="ECO:0007669"/>
    <property type="project" value="TreeGrafter"/>
</dbReference>
<evidence type="ECO:0000259" key="6">
    <source>
        <dbReference type="PROSITE" id="PS50126"/>
    </source>
</evidence>
<dbReference type="eggNOG" id="KOG2916">
    <property type="taxonomic scope" value="Eukaryota"/>
</dbReference>
<dbReference type="EnsemblPlants" id="OMERI07G23790.1">
    <property type="protein sequence ID" value="OMERI07G23790.1"/>
    <property type="gene ID" value="OMERI07G23790"/>
</dbReference>
<dbReference type="Gramene" id="OMERI07G23790.1">
    <property type="protein sequence ID" value="OMERI07G23790.1"/>
    <property type="gene ID" value="OMERI07G23790"/>
</dbReference>
<dbReference type="InterPro" id="IPR011488">
    <property type="entry name" value="TIF_2_asu"/>
</dbReference>
<dbReference type="PANTHER" id="PTHR10602:SF6">
    <property type="entry name" value="OS07G0692800 PROTEIN"/>
    <property type="match status" value="1"/>
</dbReference>
<organism evidence="7">
    <name type="scientific">Oryza meridionalis</name>
    <dbReference type="NCBI Taxonomy" id="40149"/>
    <lineage>
        <taxon>Eukaryota</taxon>
        <taxon>Viridiplantae</taxon>
        <taxon>Streptophyta</taxon>
        <taxon>Embryophyta</taxon>
        <taxon>Tracheophyta</taxon>
        <taxon>Spermatophyta</taxon>
        <taxon>Magnoliopsida</taxon>
        <taxon>Liliopsida</taxon>
        <taxon>Poales</taxon>
        <taxon>Poaceae</taxon>
        <taxon>BOP clade</taxon>
        <taxon>Oryzoideae</taxon>
        <taxon>Oryzeae</taxon>
        <taxon>Oryzinae</taxon>
        <taxon>Oryza</taxon>
    </lineage>
</organism>
<dbReference type="SUPFAM" id="SSF116742">
    <property type="entry name" value="eIF2alpha middle domain-like"/>
    <property type="match status" value="1"/>
</dbReference>
<keyword evidence="8" id="KW-1185">Reference proteome</keyword>
<dbReference type="InterPro" id="IPR024054">
    <property type="entry name" value="TIF2_asu_middle_sf"/>
</dbReference>
<dbReference type="GO" id="GO:0033290">
    <property type="term" value="C:eukaryotic 48S preinitiation complex"/>
    <property type="evidence" value="ECO:0007669"/>
    <property type="project" value="TreeGrafter"/>
</dbReference>
<keyword evidence="2" id="KW-0396">Initiation factor</keyword>
<evidence type="ECO:0000256" key="3">
    <source>
        <dbReference type="ARBA" id="ARBA00022553"/>
    </source>
</evidence>
<dbReference type="GO" id="GO:0003723">
    <property type="term" value="F:RNA binding"/>
    <property type="evidence" value="ECO:0007669"/>
    <property type="project" value="InterPro"/>
</dbReference>
<dbReference type="SUPFAM" id="SSF50249">
    <property type="entry name" value="Nucleic acid-binding proteins"/>
    <property type="match status" value="1"/>
</dbReference>
<dbReference type="Pfam" id="PF07541">
    <property type="entry name" value="EIF_2_alpha"/>
    <property type="match status" value="1"/>
</dbReference>
<dbReference type="FunFam" id="1.10.150.190:FF:000003">
    <property type="entry name" value="Eukaryotic translation initiation factor 2 subunit alpha"/>
    <property type="match status" value="1"/>
</dbReference>
<sequence>MPNLECRMYEAPFPEVETAVMIQVKHLAELGAYVSLLEYNNIEGMILYSELSRRRIRSIPSLIKVGRQEPAVVLRVDHDKGYIDLSKRRVSHHDRRTCEDRYSKSKFVHSIMRHLAETLHLDLEPLYHRIAWPLYRNYGHAFDAFKLIIADPDAAILDSLTYDLTETGPDGQEVTKTLPAVTPEIKDALIKNIRRRMTPQPHKIRADIDMKCFQYDGVLHIQEAMRKAEAAGNKDCPVKIKLVAAPLYVLTTETLDKDQGISVLNNAIKACGETIEKHKGKLVVKEAPRAVSEREDRLFMDDIEKLKLANEEVDGDDDSEEDTGMGDVDLTKTGVGSQLSVTVFGLDERDCTAQLEGW</sequence>
<evidence type="ECO:0000256" key="4">
    <source>
        <dbReference type="ARBA" id="ARBA00022917"/>
    </source>
</evidence>
<reference evidence="7" key="2">
    <citation type="submission" date="2018-05" db="EMBL/GenBank/DDBJ databases">
        <title>OmerRS3 (Oryza meridionalis Reference Sequence Version 3).</title>
        <authorList>
            <person name="Zhang J."/>
            <person name="Kudrna D."/>
            <person name="Lee S."/>
            <person name="Talag J."/>
            <person name="Welchert J."/>
            <person name="Wing R.A."/>
        </authorList>
    </citation>
    <scope>NUCLEOTIDE SEQUENCE [LARGE SCALE GENOMIC DNA]</scope>
    <source>
        <strain evidence="7">cv. OR44</strain>
    </source>
</reference>
<accession>A0A0E0EGH1</accession>
<dbReference type="GO" id="GO:0005850">
    <property type="term" value="C:eukaryotic translation initiation factor 2 complex"/>
    <property type="evidence" value="ECO:0007669"/>
    <property type="project" value="TreeGrafter"/>
</dbReference>
<feature type="compositionally biased region" description="Acidic residues" evidence="5">
    <location>
        <begin position="312"/>
        <end position="324"/>
    </location>
</feature>
<dbReference type="CDD" id="cd04452">
    <property type="entry name" value="S1_IF2_alpha"/>
    <property type="match status" value="1"/>
</dbReference>
<dbReference type="Gene3D" id="1.10.150.190">
    <property type="entry name" value="Translation initiation factor 2, subunit 1, domain 2"/>
    <property type="match status" value="1"/>
</dbReference>
<dbReference type="GO" id="GO:0003743">
    <property type="term" value="F:translation initiation factor activity"/>
    <property type="evidence" value="ECO:0007669"/>
    <property type="project" value="UniProtKB-KW"/>
</dbReference>
<comment type="similarity">
    <text evidence="1">Belongs to the eIF-2-alpha family.</text>
</comment>
<evidence type="ECO:0000256" key="5">
    <source>
        <dbReference type="SAM" id="MobiDB-lite"/>
    </source>
</evidence>
<dbReference type="InterPro" id="IPR024055">
    <property type="entry name" value="TIF2_asu_C"/>
</dbReference>
<dbReference type="InterPro" id="IPR012340">
    <property type="entry name" value="NA-bd_OB-fold"/>
</dbReference>
<dbReference type="SUPFAM" id="SSF110993">
    <property type="entry name" value="eIF-2-alpha, C-terminal domain"/>
    <property type="match status" value="1"/>
</dbReference>
<feature type="domain" description="S1 motif" evidence="6">
    <location>
        <begin position="14"/>
        <end position="88"/>
    </location>
</feature>